<feature type="binding site" evidence="8">
    <location>
        <begin position="15"/>
        <end position="17"/>
    </location>
    <ligand>
        <name>shikimate</name>
        <dbReference type="ChEBI" id="CHEBI:36208"/>
    </ligand>
</feature>
<keyword evidence="4 8" id="KW-0521">NADP</keyword>
<dbReference type="GO" id="GO:0008652">
    <property type="term" value="P:amino acid biosynthetic process"/>
    <property type="evidence" value="ECO:0007669"/>
    <property type="project" value="UniProtKB-KW"/>
</dbReference>
<dbReference type="SUPFAM" id="SSF51735">
    <property type="entry name" value="NAD(P)-binding Rossmann-fold domains"/>
    <property type="match status" value="1"/>
</dbReference>
<organism evidence="12 14">
    <name type="scientific">Bacillus subtilis</name>
    <dbReference type="NCBI Taxonomy" id="1423"/>
    <lineage>
        <taxon>Bacteria</taxon>
        <taxon>Bacillati</taxon>
        <taxon>Bacillota</taxon>
        <taxon>Bacilli</taxon>
        <taxon>Bacillales</taxon>
        <taxon>Bacillaceae</taxon>
        <taxon>Bacillus</taxon>
    </lineage>
</organism>
<feature type="binding site" evidence="8">
    <location>
        <position position="242"/>
    </location>
    <ligand>
        <name>NADP(+)</name>
        <dbReference type="ChEBI" id="CHEBI:58349"/>
    </ligand>
</feature>
<comment type="subunit">
    <text evidence="8">Homodimer.</text>
</comment>
<dbReference type="Gene3D" id="3.40.50.10860">
    <property type="entry name" value="Leucine Dehydrogenase, chain A, domain 1"/>
    <property type="match status" value="1"/>
</dbReference>
<dbReference type="AlphaFoldDB" id="A0A0D1L007"/>
<dbReference type="EMBL" id="CP120576">
    <property type="protein sequence ID" value="WEY86517.1"/>
    <property type="molecule type" value="Genomic_DNA"/>
</dbReference>
<feature type="binding site" evidence="8">
    <location>
        <position position="221"/>
    </location>
    <ligand>
        <name>shikimate</name>
        <dbReference type="ChEBI" id="CHEBI:36208"/>
    </ligand>
</feature>
<dbReference type="InterPro" id="IPR041121">
    <property type="entry name" value="SDH_C"/>
</dbReference>
<evidence type="ECO:0000256" key="5">
    <source>
        <dbReference type="ARBA" id="ARBA00023002"/>
    </source>
</evidence>
<accession>A0A0D1L007</accession>
<dbReference type="PATRIC" id="fig|1423.173.peg.2407"/>
<dbReference type="Pfam" id="PF01488">
    <property type="entry name" value="Shikimate_DH"/>
    <property type="match status" value="1"/>
</dbReference>
<evidence type="ECO:0000259" key="11">
    <source>
        <dbReference type="Pfam" id="PF18317"/>
    </source>
</evidence>
<dbReference type="Proteomes" id="UP000032247">
    <property type="component" value="Unassembled WGS sequence"/>
</dbReference>
<dbReference type="STRING" id="483913.AN935_12715"/>
<dbReference type="InterPro" id="IPR006151">
    <property type="entry name" value="Shikm_DH/Glu-tRNA_Rdtase"/>
</dbReference>
<dbReference type="Gene3D" id="3.40.50.720">
    <property type="entry name" value="NAD(P)-binding Rossmann-like Domain"/>
    <property type="match status" value="1"/>
</dbReference>
<dbReference type="HAMAP" id="MF_00222">
    <property type="entry name" value="Shikimate_DH_AroE"/>
    <property type="match status" value="1"/>
</dbReference>
<evidence type="ECO:0000256" key="1">
    <source>
        <dbReference type="ARBA" id="ARBA00004871"/>
    </source>
</evidence>
<dbReference type="Proteomes" id="UP001214898">
    <property type="component" value="Chromosome"/>
</dbReference>
<evidence type="ECO:0000313" key="13">
    <source>
        <dbReference type="EMBL" id="WEY86517.1"/>
    </source>
</evidence>
<dbReference type="GO" id="GO:0004764">
    <property type="term" value="F:shikimate 3-dehydrogenase (NADP+) activity"/>
    <property type="evidence" value="ECO:0007669"/>
    <property type="project" value="UniProtKB-UniRule"/>
</dbReference>
<keyword evidence="3 8" id="KW-0028">Amino-acid biosynthesis</keyword>
<feature type="domain" description="SDH C-terminal" evidence="11">
    <location>
        <begin position="242"/>
        <end position="269"/>
    </location>
</feature>
<reference evidence="12 14" key="1">
    <citation type="submission" date="2014-12" db="EMBL/GenBank/DDBJ databases">
        <title>Comparative genome analysis of Bacillus coagulans HM-08, Clostridium butyricum HM-68, Bacillus subtilis HM-66 and Bacillus licheniformis BL-09.</title>
        <authorList>
            <person name="Zhang H."/>
        </authorList>
    </citation>
    <scope>NUCLEOTIDE SEQUENCE [LARGE SCALE GENOMIC DNA]</scope>
    <source>
        <strain evidence="12 14">HM-66</strain>
    </source>
</reference>
<feature type="domain" description="Quinate/shikimate 5-dehydrogenase/glutamyl-tRNA reductase" evidence="9">
    <location>
        <begin position="118"/>
        <end position="194"/>
    </location>
</feature>
<dbReference type="PANTHER" id="PTHR21089:SF1">
    <property type="entry name" value="BIFUNCTIONAL 3-DEHYDROQUINATE DEHYDRATASE_SHIKIMATE DEHYDROGENASE, CHLOROPLASTIC"/>
    <property type="match status" value="1"/>
</dbReference>
<evidence type="ECO:0000313" key="14">
    <source>
        <dbReference type="Proteomes" id="UP000032247"/>
    </source>
</evidence>
<evidence type="ECO:0000256" key="6">
    <source>
        <dbReference type="ARBA" id="ARBA00023141"/>
    </source>
</evidence>
<feature type="binding site" evidence="8">
    <location>
        <position position="62"/>
    </location>
    <ligand>
        <name>shikimate</name>
        <dbReference type="ChEBI" id="CHEBI:36208"/>
    </ligand>
</feature>
<dbReference type="EMBL" id="JXBC01000003">
    <property type="protein sequence ID" value="KIU11752.1"/>
    <property type="molecule type" value="Genomic_DNA"/>
</dbReference>
<dbReference type="InterPro" id="IPR036291">
    <property type="entry name" value="NAD(P)-bd_dom_sf"/>
</dbReference>
<feature type="domain" description="Shikimate dehydrogenase substrate binding N-terminal" evidence="10">
    <location>
        <begin position="7"/>
        <end position="89"/>
    </location>
</feature>
<comment type="similarity">
    <text evidence="8">Belongs to the shikimate dehydrogenase family.</text>
</comment>
<dbReference type="Pfam" id="PF08501">
    <property type="entry name" value="Shikimate_dh_N"/>
    <property type="match status" value="1"/>
</dbReference>
<keyword evidence="6 8" id="KW-0057">Aromatic amino acid biosynthesis</keyword>
<evidence type="ECO:0000256" key="3">
    <source>
        <dbReference type="ARBA" id="ARBA00022605"/>
    </source>
</evidence>
<feature type="binding site" evidence="8">
    <location>
        <position position="78"/>
    </location>
    <ligand>
        <name>NADP(+)</name>
        <dbReference type="ChEBI" id="CHEBI:58349"/>
    </ligand>
</feature>
<comment type="catalytic activity">
    <reaction evidence="7 8">
        <text>shikimate + NADP(+) = 3-dehydroshikimate + NADPH + H(+)</text>
        <dbReference type="Rhea" id="RHEA:17737"/>
        <dbReference type="ChEBI" id="CHEBI:15378"/>
        <dbReference type="ChEBI" id="CHEBI:16630"/>
        <dbReference type="ChEBI" id="CHEBI:36208"/>
        <dbReference type="ChEBI" id="CHEBI:57783"/>
        <dbReference type="ChEBI" id="CHEBI:58349"/>
        <dbReference type="EC" id="1.1.1.25"/>
    </reaction>
</comment>
<evidence type="ECO:0000256" key="4">
    <source>
        <dbReference type="ARBA" id="ARBA00022857"/>
    </source>
</evidence>
<dbReference type="EC" id="1.1.1.25" evidence="2 8"/>
<dbReference type="GO" id="GO:0009073">
    <property type="term" value="P:aromatic amino acid family biosynthetic process"/>
    <property type="evidence" value="ECO:0007669"/>
    <property type="project" value="UniProtKB-KW"/>
</dbReference>
<evidence type="ECO:0000313" key="12">
    <source>
        <dbReference type="EMBL" id="KIU11752.1"/>
    </source>
</evidence>
<feature type="binding site" evidence="8">
    <location>
        <position position="102"/>
    </location>
    <ligand>
        <name>shikimate</name>
        <dbReference type="ChEBI" id="CHEBI:36208"/>
    </ligand>
</feature>
<feature type="binding site" evidence="8">
    <location>
        <begin position="151"/>
        <end position="156"/>
    </location>
    <ligand>
        <name>NADP(+)</name>
        <dbReference type="ChEBI" id="CHEBI:58349"/>
    </ligand>
</feature>
<evidence type="ECO:0000259" key="9">
    <source>
        <dbReference type="Pfam" id="PF01488"/>
    </source>
</evidence>
<comment type="pathway">
    <text evidence="1 8">Metabolic intermediate biosynthesis; chorismate biosynthesis; chorismate from D-erythrose 4-phosphate and phosphoenolpyruvate: step 4/7.</text>
</comment>
<comment type="function">
    <text evidence="8">Involved in the biosynthesis of the chorismate, which leads to the biosynthesis of aromatic amino acids. Catalyzes the reversible NADPH linked reduction of 3-dehydroshikimate (DHSA) to yield shikimate (SA).</text>
</comment>
<dbReference type="Pfam" id="PF18317">
    <property type="entry name" value="SDH_C"/>
    <property type="match status" value="1"/>
</dbReference>
<evidence type="ECO:0000259" key="10">
    <source>
        <dbReference type="Pfam" id="PF08501"/>
    </source>
</evidence>
<feature type="binding site" evidence="8">
    <location>
        <position position="219"/>
    </location>
    <ligand>
        <name>NADP(+)</name>
        <dbReference type="ChEBI" id="CHEBI:58349"/>
    </ligand>
</feature>
<gene>
    <name evidence="8 13" type="primary">aroE</name>
    <name evidence="13" type="ORF">P5633_10850</name>
    <name evidence="12" type="ORF">SC09_Contig24orf00849</name>
</gene>
<dbReference type="GO" id="GO:0050661">
    <property type="term" value="F:NADP binding"/>
    <property type="evidence" value="ECO:0007669"/>
    <property type="project" value="InterPro"/>
</dbReference>
<dbReference type="InterPro" id="IPR011342">
    <property type="entry name" value="Shikimate_DH"/>
</dbReference>
<dbReference type="GO" id="GO:0019632">
    <property type="term" value="P:shikimate metabolic process"/>
    <property type="evidence" value="ECO:0007669"/>
    <property type="project" value="InterPro"/>
</dbReference>
<reference evidence="13" key="2">
    <citation type="submission" date="2023-03" db="EMBL/GenBank/DDBJ databases">
        <title>Complete genome sequences of 52 Bacillus and Priestia strains isolated from West-African fermentations and 26 reference strains from the DSMZ collection.</title>
        <authorList>
            <person name="Wiedenbein E.S."/>
            <person name="Canoy T.S."/>
            <person name="Hui Y."/>
            <person name="Parkouda C."/>
            <person name="Dawende C."/>
            <person name="Ametefe E."/>
            <person name="Jespersen L."/>
            <person name="Nielsen D.S."/>
        </authorList>
    </citation>
    <scope>NUCLEOTIDE SEQUENCE</scope>
    <source>
        <strain evidence="13">PRO56</strain>
    </source>
</reference>
<dbReference type="InterPro" id="IPR013708">
    <property type="entry name" value="Shikimate_DH-bd_N"/>
</dbReference>
<sequence length="280" mass="30643">MKKLYGVIGNPIGHSMSPDIHNASLKDLGLDGHYHAFKVEENDLEDAVKGIRALGVQGINVTVPHKVSIMDYLDHIDESAKVIGAVNTVRREGDKLVGYNTDGEGFVKSLMKVLDKPISELSFLMIGAGGAARAIFTTIVRNTPKKFDICNRTLEKAKRLTEATPSFHNKEVLSIKEAEERLEQYDVIIHTTSVGMYPNVDDVPLSLQRAASSAVVCDIVYNPIQTAFLKEASQKGLKTLDGVGMFVEQAALSFQLWTGQEPDIEKMRSIVIGKLGGTEC</sequence>
<dbReference type="SUPFAM" id="SSF53223">
    <property type="entry name" value="Aminoacid dehydrogenase-like, N-terminal domain"/>
    <property type="match status" value="1"/>
</dbReference>
<feature type="binding site" evidence="8">
    <location>
        <begin position="127"/>
        <end position="131"/>
    </location>
    <ligand>
        <name>NADP(+)</name>
        <dbReference type="ChEBI" id="CHEBI:58349"/>
    </ligand>
</feature>
<proteinExistence type="inferred from homology"/>
<evidence type="ECO:0000256" key="8">
    <source>
        <dbReference type="HAMAP-Rule" id="MF_00222"/>
    </source>
</evidence>
<keyword evidence="5 8" id="KW-0560">Oxidoreductase</keyword>
<dbReference type="InterPro" id="IPR022893">
    <property type="entry name" value="Shikimate_DH_fam"/>
</dbReference>
<evidence type="ECO:0000256" key="7">
    <source>
        <dbReference type="ARBA" id="ARBA00049442"/>
    </source>
</evidence>
<feature type="binding site" evidence="8">
    <location>
        <position position="87"/>
    </location>
    <ligand>
        <name>shikimate</name>
        <dbReference type="ChEBI" id="CHEBI:36208"/>
    </ligand>
</feature>
<dbReference type="GO" id="GO:0005829">
    <property type="term" value="C:cytosol"/>
    <property type="evidence" value="ECO:0007669"/>
    <property type="project" value="TreeGrafter"/>
</dbReference>
<dbReference type="GO" id="GO:0009423">
    <property type="term" value="P:chorismate biosynthetic process"/>
    <property type="evidence" value="ECO:0007669"/>
    <property type="project" value="UniProtKB-UniRule"/>
</dbReference>
<dbReference type="NCBIfam" id="TIGR00507">
    <property type="entry name" value="aroE"/>
    <property type="match status" value="1"/>
</dbReference>
<dbReference type="NCBIfam" id="NF001319">
    <property type="entry name" value="PRK00258.3-3"/>
    <property type="match status" value="1"/>
</dbReference>
<dbReference type="InterPro" id="IPR046346">
    <property type="entry name" value="Aminoacid_DH-like_N_sf"/>
</dbReference>
<feature type="binding site" evidence="8">
    <location>
        <position position="249"/>
    </location>
    <ligand>
        <name>shikimate</name>
        <dbReference type="ChEBI" id="CHEBI:36208"/>
    </ligand>
</feature>
<evidence type="ECO:0000256" key="2">
    <source>
        <dbReference type="ARBA" id="ARBA00012962"/>
    </source>
</evidence>
<protein>
    <recommendedName>
        <fullName evidence="2 8">Shikimate dehydrogenase (NADP(+))</fullName>
        <shortName evidence="8">SDH</shortName>
        <ecNumber evidence="2 8">1.1.1.25</ecNumber>
    </recommendedName>
</protein>
<dbReference type="UniPathway" id="UPA00053">
    <property type="reaction ID" value="UER00087"/>
</dbReference>
<name>A0A0D1L007_BACIU</name>
<feature type="active site" description="Proton acceptor" evidence="8">
    <location>
        <position position="66"/>
    </location>
</feature>
<dbReference type="NCBIfam" id="NF001310">
    <property type="entry name" value="PRK00258.1-2"/>
    <property type="match status" value="1"/>
</dbReference>
<dbReference type="CDD" id="cd01065">
    <property type="entry name" value="NAD_bind_Shikimate_DH"/>
    <property type="match status" value="1"/>
</dbReference>
<dbReference type="PANTHER" id="PTHR21089">
    <property type="entry name" value="SHIKIMATE DEHYDROGENASE"/>
    <property type="match status" value="1"/>
</dbReference>